<proteinExistence type="predicted"/>
<evidence type="ECO:0000313" key="2">
    <source>
        <dbReference type="Proteomes" id="UP001055811"/>
    </source>
</evidence>
<keyword evidence="2" id="KW-1185">Reference proteome</keyword>
<dbReference type="Proteomes" id="UP001055811">
    <property type="component" value="Linkage Group LG09"/>
</dbReference>
<organism evidence="1 2">
    <name type="scientific">Cichorium intybus</name>
    <name type="common">Chicory</name>
    <dbReference type="NCBI Taxonomy" id="13427"/>
    <lineage>
        <taxon>Eukaryota</taxon>
        <taxon>Viridiplantae</taxon>
        <taxon>Streptophyta</taxon>
        <taxon>Embryophyta</taxon>
        <taxon>Tracheophyta</taxon>
        <taxon>Spermatophyta</taxon>
        <taxon>Magnoliopsida</taxon>
        <taxon>eudicotyledons</taxon>
        <taxon>Gunneridae</taxon>
        <taxon>Pentapetalae</taxon>
        <taxon>asterids</taxon>
        <taxon>campanulids</taxon>
        <taxon>Asterales</taxon>
        <taxon>Asteraceae</taxon>
        <taxon>Cichorioideae</taxon>
        <taxon>Cichorieae</taxon>
        <taxon>Cichoriinae</taxon>
        <taxon>Cichorium</taxon>
    </lineage>
</organism>
<comment type="caution">
    <text evidence="1">The sequence shown here is derived from an EMBL/GenBank/DDBJ whole genome shotgun (WGS) entry which is preliminary data.</text>
</comment>
<dbReference type="EMBL" id="CM042017">
    <property type="protein sequence ID" value="KAI3689774.1"/>
    <property type="molecule type" value="Genomic_DNA"/>
</dbReference>
<reference evidence="2" key="1">
    <citation type="journal article" date="2022" name="Mol. Ecol. Resour.">
        <title>The genomes of chicory, endive, great burdock and yacon provide insights into Asteraceae palaeo-polyploidization history and plant inulin production.</title>
        <authorList>
            <person name="Fan W."/>
            <person name="Wang S."/>
            <person name="Wang H."/>
            <person name="Wang A."/>
            <person name="Jiang F."/>
            <person name="Liu H."/>
            <person name="Zhao H."/>
            <person name="Xu D."/>
            <person name="Zhang Y."/>
        </authorList>
    </citation>
    <scope>NUCLEOTIDE SEQUENCE [LARGE SCALE GENOMIC DNA]</scope>
    <source>
        <strain evidence="2">cv. Punajuju</strain>
    </source>
</reference>
<reference evidence="1 2" key="2">
    <citation type="journal article" date="2022" name="Mol. Ecol. Resour.">
        <title>The genomes of chicory, endive, great burdock and yacon provide insights into Asteraceae paleo-polyploidization history and plant inulin production.</title>
        <authorList>
            <person name="Fan W."/>
            <person name="Wang S."/>
            <person name="Wang H."/>
            <person name="Wang A."/>
            <person name="Jiang F."/>
            <person name="Liu H."/>
            <person name="Zhao H."/>
            <person name="Xu D."/>
            <person name="Zhang Y."/>
        </authorList>
    </citation>
    <scope>NUCLEOTIDE SEQUENCE [LARGE SCALE GENOMIC DNA]</scope>
    <source>
        <strain evidence="2">cv. Punajuju</strain>
        <tissue evidence="1">Leaves</tissue>
    </source>
</reference>
<evidence type="ECO:0000313" key="1">
    <source>
        <dbReference type="EMBL" id="KAI3689774.1"/>
    </source>
</evidence>
<protein>
    <submittedName>
        <fullName evidence="1">Uncharacterized protein</fullName>
    </submittedName>
</protein>
<name>A0ACB8YVJ3_CICIN</name>
<gene>
    <name evidence="1" type="ORF">L2E82_47741</name>
</gene>
<accession>A0ACB8YVJ3</accession>
<sequence length="1116" mass="125145">MTRGAHKLLSKRTWDSGIALVQSNRTKPERILQEIASESIQIMAQVIQELEGETIESVKDYLKNLITIPERKDELIRHIHLPAAWLPLRIPFRQRPMGDVVSVSLLCDLPLLNLFVLSNIPFSATNESSLHHLQTLRRVRNQEKRIINRLSQTSIPNSRCRRTTVQRSFIFFGHRFNHNRLSYSRIQGWFSRSIMVSHDLLPDGSVIRSQNQNGSCSSNGASLLPLKWKPRNVSAVRDFPPGCGPIVHQVNVSSQEANPSSSLVNNTNRANDTGTAETQVESLPNDVSNPTEDGKKILKDEISGPVIKEPVRKMNFPQRRVSAVRDFPPYCGLNATEPTKEERLRINGKRNLEIEDKSGDKTTRLSESNGSVKDEILQKTQSDKSNKSLMENQEPIGDKVDERSIENQSETASQIIKKVCQDLVVYTRDNELNKRSSIDAYDEDSEGNHQEDKSDNSETHAVVPIRSVAPIQDNTKNIKSQNKKVSHKKIPKKRSLHDIDDSVFKLGDRSIVLGIMAPSLSPKVIPTITPKKSKSKKVKPSKESKSNENETYKGTLDIVVRNEEHLVQESEETEKQEDFPNSNSNPNSNSHEARGVDVALPPFGPRSSNSARNRIRETLRLFQALCRKLTQGEEAKESQSQSQHVSTVRRVDLAARSILQEKGKAPDRGKKTYGSVPGVEVGDEFQYRVELALVGLHWPLQGGIDYIKQPKTKNPVAVSVVASGGYDNELNKPDCLIYSGAGGIGKDKQINDQKLERGNIALKNNITLKIPVRVIRGYKGKSTDPLQSRSLTTTYIYDGLYTVEKYWQETGPHGNLVFKFELQRIPGQPELAVREVKSKKFTTREGLCVPDITNGKETIRIPAYNTLDDEKPPFFNYITKLIYPDNHRRRPPPTGCDCLGRCSGKRCACAAKNGGEIPYNHNGAIVEAKPLVYECGPACKCGPGCYNRVTQHGMKIQLELFKTETRGWGVRSLTSISSGSFICEYVGELLEDTEAEKRTGNDEYLFDIGQNYNDCSLDSDVKVDSDGFTIDAANYGNVGRFINHSCSPNLYAQNVLYDEDDKRMPHIMLFAAENIPPLQELTYHYNYAVDTVHDSDGNIKVKKCFCGSSECTGRLY</sequence>